<dbReference type="InterPro" id="IPR036390">
    <property type="entry name" value="WH_DNA-bd_sf"/>
</dbReference>
<dbReference type="STRING" id="860235.AOZ06_02700"/>
<dbReference type="SMART" id="SM00347">
    <property type="entry name" value="HTH_MARR"/>
    <property type="match status" value="1"/>
</dbReference>
<dbReference type="PANTHER" id="PTHR39515:SF2">
    <property type="entry name" value="HTH-TYPE TRANSCRIPTIONAL REGULATOR RV0880"/>
    <property type="match status" value="1"/>
</dbReference>
<gene>
    <name evidence="2" type="ORF">AOZ06_02700</name>
</gene>
<dbReference type="AlphaFoldDB" id="A0A0N9HV86"/>
<reference evidence="2 3" key="1">
    <citation type="submission" date="2015-07" db="EMBL/GenBank/DDBJ databases">
        <title>Genome sequencing of Kibdelosporangium phytohabitans.</title>
        <authorList>
            <person name="Qin S."/>
            <person name="Xing K."/>
        </authorList>
    </citation>
    <scope>NUCLEOTIDE SEQUENCE [LARGE SCALE GENOMIC DNA]</scope>
    <source>
        <strain evidence="2 3">KLBMP1111</strain>
    </source>
</reference>
<dbReference type="KEGG" id="kphy:AOZ06_02700"/>
<dbReference type="EMBL" id="CP012752">
    <property type="protein sequence ID" value="ALG05973.1"/>
    <property type="molecule type" value="Genomic_DNA"/>
</dbReference>
<name>A0A0N9HV86_9PSEU</name>
<dbReference type="SUPFAM" id="SSF46785">
    <property type="entry name" value="Winged helix' DNA-binding domain"/>
    <property type="match status" value="1"/>
</dbReference>
<evidence type="ECO:0000313" key="2">
    <source>
        <dbReference type="EMBL" id="ALG05973.1"/>
    </source>
</evidence>
<dbReference type="Gene3D" id="1.10.10.10">
    <property type="entry name" value="Winged helix-like DNA-binding domain superfamily/Winged helix DNA-binding domain"/>
    <property type="match status" value="1"/>
</dbReference>
<evidence type="ECO:0000259" key="1">
    <source>
        <dbReference type="PROSITE" id="PS50995"/>
    </source>
</evidence>
<dbReference type="PANTHER" id="PTHR39515">
    <property type="entry name" value="CONSERVED PROTEIN"/>
    <property type="match status" value="1"/>
</dbReference>
<dbReference type="InterPro" id="IPR052526">
    <property type="entry name" value="HTH-type_Bedaq_tolerance"/>
</dbReference>
<dbReference type="InterPro" id="IPR000835">
    <property type="entry name" value="HTH_MarR-typ"/>
</dbReference>
<dbReference type="PROSITE" id="PS50995">
    <property type="entry name" value="HTH_MARR_2"/>
    <property type="match status" value="1"/>
</dbReference>
<dbReference type="Pfam" id="PF01047">
    <property type="entry name" value="MarR"/>
    <property type="match status" value="1"/>
</dbReference>
<proteinExistence type="predicted"/>
<evidence type="ECO:0000313" key="3">
    <source>
        <dbReference type="Proteomes" id="UP000063699"/>
    </source>
</evidence>
<accession>A0A0N9HV86</accession>
<dbReference type="PRINTS" id="PR00598">
    <property type="entry name" value="HTHMARR"/>
</dbReference>
<protein>
    <recommendedName>
        <fullName evidence="1">HTH marR-type domain-containing protein</fullName>
    </recommendedName>
</protein>
<feature type="domain" description="HTH marR-type" evidence="1">
    <location>
        <begin position="12"/>
        <end position="140"/>
    </location>
</feature>
<dbReference type="GO" id="GO:0003700">
    <property type="term" value="F:DNA-binding transcription factor activity"/>
    <property type="evidence" value="ECO:0007669"/>
    <property type="project" value="InterPro"/>
</dbReference>
<organism evidence="2 3">
    <name type="scientific">Kibdelosporangium phytohabitans</name>
    <dbReference type="NCBI Taxonomy" id="860235"/>
    <lineage>
        <taxon>Bacteria</taxon>
        <taxon>Bacillati</taxon>
        <taxon>Actinomycetota</taxon>
        <taxon>Actinomycetes</taxon>
        <taxon>Pseudonocardiales</taxon>
        <taxon>Pseudonocardiaceae</taxon>
        <taxon>Kibdelosporangium</taxon>
    </lineage>
</organism>
<dbReference type="Proteomes" id="UP000063699">
    <property type="component" value="Chromosome"/>
</dbReference>
<keyword evidence="3" id="KW-1185">Reference proteome</keyword>
<dbReference type="InterPro" id="IPR036388">
    <property type="entry name" value="WH-like_DNA-bd_sf"/>
</dbReference>
<sequence length="149" mass="15992">MRDTTFCVTLPAAELVLAIESVTRLMKQLSQGTGMSITAAAVLSTLDRLGPRRLTELAVSENVSQPAMTQLISRLGDAGLVERVTDDADRRAIQLHVTDAGRAQLAYRRQVKTERLDELLSGLDPKHHEALAAAVPAINALTDHAGALT</sequence>